<evidence type="ECO:0000313" key="2">
    <source>
        <dbReference type="Proteomes" id="UP001157502"/>
    </source>
</evidence>
<proteinExistence type="predicted"/>
<dbReference type="EMBL" id="CM055761">
    <property type="protein sequence ID" value="KAJ7986323.1"/>
    <property type="molecule type" value="Genomic_DNA"/>
</dbReference>
<accession>A0ACC2F4L8</accession>
<name>A0ACC2F4L8_DALPE</name>
<sequence>MLLSMDTFAAADSKAENDNLKGRKRKVSLAKCGVCGCEESRYRCPGCLKHSCSLSCVKKHKEESGCSGVRDKTAFVALSKMDEMNLLSDYRFLEDTGRMADSASRDTLIRGPVYSKAKRLSAQARKLNITLRLLPKTFSKSRENSTICIKKENRFLWHLKLLFPQSSSEFTERRVSDDQTLEQILSRYIHPMESEPVRRQKLKMYVRSPFDHVRVFMKAEGRKANFIRYQELDMAKTLRDNLRFKLVIEFPTLHVLLKGHCQDYLLMEAEEAASARDHPTTQGTCRGGSHPQEEEEGSGVLQSRLQTRLSGSSPDTLPPKEKRAKMEPKELEDGEIDDTEEEDGEVDKTMEESVARGEGQDEEMTVDTLHGDSLGHDNPSNGPIYSEADGEVDVKMTEVTKSMDQEMVAAEVQGEVEDQRKTQGENSAVVRDHWLRFTPTSRMPEVENNLFQNRRHRGLLTQVFCPLVGSTVYSH</sequence>
<protein>
    <submittedName>
        <fullName evidence="1">Uncharacterized protein</fullName>
    </submittedName>
</protein>
<dbReference type="Proteomes" id="UP001157502">
    <property type="component" value="Chromosome 34"/>
</dbReference>
<comment type="caution">
    <text evidence="1">The sequence shown here is derived from an EMBL/GenBank/DDBJ whole genome shotgun (WGS) entry which is preliminary data.</text>
</comment>
<evidence type="ECO:0000313" key="1">
    <source>
        <dbReference type="EMBL" id="KAJ7986323.1"/>
    </source>
</evidence>
<organism evidence="1 2">
    <name type="scientific">Dallia pectoralis</name>
    <name type="common">Alaska blackfish</name>
    <dbReference type="NCBI Taxonomy" id="75939"/>
    <lineage>
        <taxon>Eukaryota</taxon>
        <taxon>Metazoa</taxon>
        <taxon>Chordata</taxon>
        <taxon>Craniata</taxon>
        <taxon>Vertebrata</taxon>
        <taxon>Euteleostomi</taxon>
        <taxon>Actinopterygii</taxon>
        <taxon>Neopterygii</taxon>
        <taxon>Teleostei</taxon>
        <taxon>Protacanthopterygii</taxon>
        <taxon>Esociformes</taxon>
        <taxon>Umbridae</taxon>
        <taxon>Dallia</taxon>
    </lineage>
</organism>
<reference evidence="1" key="1">
    <citation type="submission" date="2021-05" db="EMBL/GenBank/DDBJ databases">
        <authorList>
            <person name="Pan Q."/>
            <person name="Jouanno E."/>
            <person name="Zahm M."/>
            <person name="Klopp C."/>
            <person name="Cabau C."/>
            <person name="Louis A."/>
            <person name="Berthelot C."/>
            <person name="Parey E."/>
            <person name="Roest Crollius H."/>
            <person name="Montfort J."/>
            <person name="Robinson-Rechavi M."/>
            <person name="Bouchez O."/>
            <person name="Lampietro C."/>
            <person name="Lopez Roques C."/>
            <person name="Donnadieu C."/>
            <person name="Postlethwait J."/>
            <person name="Bobe J."/>
            <person name="Dillon D."/>
            <person name="Chandos A."/>
            <person name="von Hippel F."/>
            <person name="Guiguen Y."/>
        </authorList>
    </citation>
    <scope>NUCLEOTIDE SEQUENCE</scope>
    <source>
        <strain evidence="1">YG-Jan2019</strain>
    </source>
</reference>
<keyword evidence="2" id="KW-1185">Reference proteome</keyword>
<gene>
    <name evidence="1" type="ORF">DPEC_G00338740</name>
</gene>